<evidence type="ECO:0000256" key="10">
    <source>
        <dbReference type="ARBA" id="ARBA00023136"/>
    </source>
</evidence>
<evidence type="ECO:0000256" key="2">
    <source>
        <dbReference type="ARBA" id="ARBA00022448"/>
    </source>
</evidence>
<protein>
    <submittedName>
        <fullName evidence="14">Ion transporter</fullName>
    </submittedName>
</protein>
<accession>A0ABP7HF79</accession>
<dbReference type="Pfam" id="PF00520">
    <property type="entry name" value="Ion_trans"/>
    <property type="match status" value="1"/>
</dbReference>
<evidence type="ECO:0000256" key="4">
    <source>
        <dbReference type="ARBA" id="ARBA00022692"/>
    </source>
</evidence>
<dbReference type="Gene3D" id="1.20.120.350">
    <property type="entry name" value="Voltage-gated potassium channels. Chain C"/>
    <property type="match status" value="1"/>
</dbReference>
<name>A0ABP7HF79_9FLAO</name>
<evidence type="ECO:0000256" key="8">
    <source>
        <dbReference type="ARBA" id="ARBA00022989"/>
    </source>
</evidence>
<evidence type="ECO:0000256" key="12">
    <source>
        <dbReference type="SAM" id="Phobius"/>
    </source>
</evidence>
<feature type="transmembrane region" description="Helical" evidence="12">
    <location>
        <begin position="212"/>
        <end position="234"/>
    </location>
</feature>
<feature type="transmembrane region" description="Helical" evidence="12">
    <location>
        <begin position="155"/>
        <end position="174"/>
    </location>
</feature>
<organism evidence="14 15">
    <name type="scientific">Corallibacter vietnamensis</name>
    <dbReference type="NCBI Taxonomy" id="904130"/>
    <lineage>
        <taxon>Bacteria</taxon>
        <taxon>Pseudomonadati</taxon>
        <taxon>Bacteroidota</taxon>
        <taxon>Flavobacteriia</taxon>
        <taxon>Flavobacteriales</taxon>
        <taxon>Flavobacteriaceae</taxon>
        <taxon>Corallibacter</taxon>
    </lineage>
</organism>
<keyword evidence="9" id="KW-0406">Ion transport</keyword>
<reference evidence="15" key="1">
    <citation type="journal article" date="2019" name="Int. J. Syst. Evol. Microbiol.">
        <title>The Global Catalogue of Microorganisms (GCM) 10K type strain sequencing project: providing services to taxonomists for standard genome sequencing and annotation.</title>
        <authorList>
            <consortium name="The Broad Institute Genomics Platform"/>
            <consortium name="The Broad Institute Genome Sequencing Center for Infectious Disease"/>
            <person name="Wu L."/>
            <person name="Ma J."/>
        </authorList>
    </citation>
    <scope>NUCLEOTIDE SEQUENCE [LARGE SCALE GENOMIC DNA]</scope>
    <source>
        <strain evidence="15">JCM 17525</strain>
    </source>
</reference>
<dbReference type="InterPro" id="IPR005821">
    <property type="entry name" value="Ion_trans_dom"/>
</dbReference>
<sequence>MSKSSNKNWRDELHEIIYEADTPAGKLFDIILLIAILASIALVMLESIKSFDEKYHDFLNISEWVITILFTVEYIARIVTVKKPIKYITSFYGVIDLLSTLPKYLSLIFAGTHALVALRALRLLRVFRVLKLARYLGASNHLASAIKASRAKISVFLFAVLIAATIFGTIMYLVEGEEHGFENIPKSIYWCIVTLTTVGFGDIAPVTPLGQFIASVIMILGYGIIAVPTGIVSAEYTKQAGQAKTPLTNQPHRNIHLNSQSCANCLANDHKDNAEYCHKCGHNLHIN</sequence>
<keyword evidence="7" id="KW-0630">Potassium</keyword>
<feature type="transmembrane region" description="Helical" evidence="12">
    <location>
        <begin position="27"/>
        <end position="45"/>
    </location>
</feature>
<keyword evidence="3" id="KW-0633">Potassium transport</keyword>
<dbReference type="InterPro" id="IPR028325">
    <property type="entry name" value="VG_K_chnl"/>
</dbReference>
<keyword evidence="10 12" id="KW-0472">Membrane</keyword>
<keyword evidence="8 12" id="KW-1133">Transmembrane helix</keyword>
<evidence type="ECO:0000256" key="9">
    <source>
        <dbReference type="ARBA" id="ARBA00023065"/>
    </source>
</evidence>
<proteinExistence type="predicted"/>
<keyword evidence="4 12" id="KW-0812">Transmembrane</keyword>
<comment type="caution">
    <text evidence="14">The sequence shown here is derived from an EMBL/GenBank/DDBJ whole genome shotgun (WGS) entry which is preliminary data.</text>
</comment>
<gene>
    <name evidence="14" type="ORF">GCM10022271_25320</name>
</gene>
<dbReference type="PRINTS" id="PR00169">
    <property type="entry name" value="KCHANNEL"/>
</dbReference>
<feature type="transmembrane region" description="Helical" evidence="12">
    <location>
        <begin position="57"/>
        <end position="76"/>
    </location>
</feature>
<dbReference type="PANTHER" id="PTHR11537">
    <property type="entry name" value="VOLTAGE-GATED POTASSIUM CHANNEL"/>
    <property type="match status" value="1"/>
</dbReference>
<keyword evidence="6" id="KW-0851">Voltage-gated channel</keyword>
<evidence type="ECO:0000259" key="13">
    <source>
        <dbReference type="Pfam" id="PF00520"/>
    </source>
</evidence>
<dbReference type="Proteomes" id="UP001501456">
    <property type="component" value="Unassembled WGS sequence"/>
</dbReference>
<dbReference type="PANTHER" id="PTHR11537:SF254">
    <property type="entry name" value="POTASSIUM VOLTAGE-GATED CHANNEL PROTEIN SHAB"/>
    <property type="match status" value="1"/>
</dbReference>
<evidence type="ECO:0000256" key="3">
    <source>
        <dbReference type="ARBA" id="ARBA00022538"/>
    </source>
</evidence>
<evidence type="ECO:0000256" key="7">
    <source>
        <dbReference type="ARBA" id="ARBA00022958"/>
    </source>
</evidence>
<keyword evidence="15" id="KW-1185">Reference proteome</keyword>
<evidence type="ECO:0000256" key="11">
    <source>
        <dbReference type="ARBA" id="ARBA00023303"/>
    </source>
</evidence>
<evidence type="ECO:0000256" key="6">
    <source>
        <dbReference type="ARBA" id="ARBA00022882"/>
    </source>
</evidence>
<evidence type="ECO:0000313" key="14">
    <source>
        <dbReference type="EMBL" id="GAA3791849.1"/>
    </source>
</evidence>
<evidence type="ECO:0000313" key="15">
    <source>
        <dbReference type="Proteomes" id="UP001501456"/>
    </source>
</evidence>
<feature type="domain" description="Ion transport" evidence="13">
    <location>
        <begin position="26"/>
        <end position="242"/>
    </location>
</feature>
<dbReference type="RefSeq" id="WP_344730983.1">
    <property type="nucleotide sequence ID" value="NZ_BAABBI010000006.1"/>
</dbReference>
<dbReference type="Gene3D" id="1.10.287.70">
    <property type="match status" value="1"/>
</dbReference>
<evidence type="ECO:0000256" key="5">
    <source>
        <dbReference type="ARBA" id="ARBA00022826"/>
    </source>
</evidence>
<keyword evidence="11" id="KW-0407">Ion channel</keyword>
<evidence type="ECO:0000256" key="1">
    <source>
        <dbReference type="ARBA" id="ARBA00004141"/>
    </source>
</evidence>
<dbReference type="EMBL" id="BAABBI010000006">
    <property type="protein sequence ID" value="GAA3791849.1"/>
    <property type="molecule type" value="Genomic_DNA"/>
</dbReference>
<dbReference type="SUPFAM" id="SSF81324">
    <property type="entry name" value="Voltage-gated potassium channels"/>
    <property type="match status" value="1"/>
</dbReference>
<dbReference type="InterPro" id="IPR027359">
    <property type="entry name" value="Volt_channel_dom_sf"/>
</dbReference>
<comment type="subcellular location">
    <subcellularLocation>
        <location evidence="1">Membrane</location>
        <topology evidence="1">Multi-pass membrane protein</topology>
    </subcellularLocation>
</comment>
<keyword evidence="2" id="KW-0813">Transport</keyword>
<keyword evidence="5" id="KW-0631">Potassium channel</keyword>